<dbReference type="Proteomes" id="UP000593875">
    <property type="component" value="Chromosome"/>
</dbReference>
<proteinExistence type="predicted"/>
<protein>
    <recommendedName>
        <fullName evidence="1">RNA polymerase sigma-70 region 2 domain-containing protein</fullName>
    </recommendedName>
</protein>
<dbReference type="InterPro" id="IPR007627">
    <property type="entry name" value="RNA_pol_sigma70_r2"/>
</dbReference>
<feature type="domain" description="RNA polymerase sigma-70 region 2" evidence="1">
    <location>
        <begin position="29"/>
        <end position="70"/>
    </location>
</feature>
<sequence>MHGAASPALLSQHPVPARLVLIPALHWLEDAWLRWHGSARANAKNRVQSPEAWLVTVTTRLAIERLRSRKSERETYIDKSWDVGWAGLPPTRP</sequence>
<dbReference type="GO" id="GO:0003700">
    <property type="term" value="F:DNA-binding transcription factor activity"/>
    <property type="evidence" value="ECO:0007669"/>
    <property type="project" value="InterPro"/>
</dbReference>
<dbReference type="GO" id="GO:0006352">
    <property type="term" value="P:DNA-templated transcription initiation"/>
    <property type="evidence" value="ECO:0007669"/>
    <property type="project" value="InterPro"/>
</dbReference>
<organism evidence="2 3">
    <name type="scientific">Massilia litorea</name>
    <dbReference type="NCBI Taxonomy" id="2769491"/>
    <lineage>
        <taxon>Bacteria</taxon>
        <taxon>Pseudomonadati</taxon>
        <taxon>Pseudomonadota</taxon>
        <taxon>Betaproteobacteria</taxon>
        <taxon>Burkholderiales</taxon>
        <taxon>Oxalobacteraceae</taxon>
        <taxon>Telluria group</taxon>
        <taxon>Massilia</taxon>
    </lineage>
</organism>
<reference evidence="2 3" key="1">
    <citation type="submission" date="2020-10" db="EMBL/GenBank/DDBJ databases">
        <title>Genome sequencing of Massilia sp. LPB0304.</title>
        <authorList>
            <person name="Kim J."/>
        </authorList>
    </citation>
    <scope>NUCLEOTIDE SEQUENCE [LARGE SCALE GENOMIC DNA]</scope>
    <source>
        <strain evidence="2 3">LPB0304</strain>
    </source>
</reference>
<dbReference type="EMBL" id="CP062941">
    <property type="protein sequence ID" value="QOL49955.1"/>
    <property type="molecule type" value="Genomic_DNA"/>
</dbReference>
<accession>A0A7L9U715</accession>
<dbReference type="Pfam" id="PF04542">
    <property type="entry name" value="Sigma70_r2"/>
    <property type="match status" value="1"/>
</dbReference>
<keyword evidence="3" id="KW-1185">Reference proteome</keyword>
<evidence type="ECO:0000259" key="1">
    <source>
        <dbReference type="Pfam" id="PF04542"/>
    </source>
</evidence>
<evidence type="ECO:0000313" key="3">
    <source>
        <dbReference type="Proteomes" id="UP000593875"/>
    </source>
</evidence>
<name>A0A7L9U715_9BURK</name>
<dbReference type="AlphaFoldDB" id="A0A7L9U715"/>
<evidence type="ECO:0000313" key="2">
    <source>
        <dbReference type="EMBL" id="QOL49955.1"/>
    </source>
</evidence>
<gene>
    <name evidence="2" type="ORF">LPB04_01060</name>
</gene>
<dbReference type="KEGG" id="mlir:LPB04_01060"/>